<reference evidence="1" key="1">
    <citation type="submission" date="2022-08" db="EMBL/GenBank/DDBJ databases">
        <title>Genome Sequence of Lecanicillium fungicola.</title>
        <authorList>
            <person name="Buettner E."/>
        </authorList>
    </citation>
    <scope>NUCLEOTIDE SEQUENCE</scope>
    <source>
        <strain evidence="1">Babe33</strain>
    </source>
</reference>
<protein>
    <submittedName>
        <fullName evidence="1">Uncharacterized protein</fullName>
    </submittedName>
</protein>
<dbReference type="EMBL" id="JANJQO010001093">
    <property type="protein sequence ID" value="KAJ2972730.1"/>
    <property type="molecule type" value="Genomic_DNA"/>
</dbReference>
<organism evidence="1 2">
    <name type="scientific">Zarea fungicola</name>
    <dbReference type="NCBI Taxonomy" id="93591"/>
    <lineage>
        <taxon>Eukaryota</taxon>
        <taxon>Fungi</taxon>
        <taxon>Dikarya</taxon>
        <taxon>Ascomycota</taxon>
        <taxon>Pezizomycotina</taxon>
        <taxon>Sordariomycetes</taxon>
        <taxon>Hypocreomycetidae</taxon>
        <taxon>Hypocreales</taxon>
        <taxon>Cordycipitaceae</taxon>
        <taxon>Zarea</taxon>
    </lineage>
</organism>
<evidence type="ECO:0000313" key="2">
    <source>
        <dbReference type="Proteomes" id="UP001143910"/>
    </source>
</evidence>
<proteinExistence type="predicted"/>
<keyword evidence="2" id="KW-1185">Reference proteome</keyword>
<comment type="caution">
    <text evidence="1">The sequence shown here is derived from an EMBL/GenBank/DDBJ whole genome shotgun (WGS) entry which is preliminary data.</text>
</comment>
<accession>A0ACC1N0W9</accession>
<evidence type="ECO:0000313" key="1">
    <source>
        <dbReference type="EMBL" id="KAJ2972730.1"/>
    </source>
</evidence>
<sequence>MSAVRPARSALSKCVAASNTAPVFITPCRQFHSTVPCAKRQPRFKNVKAEEMGLMKPANMEKFKKTHMPEYSKEELEQLRSKYTPEQIEAIQAGEKAIDTTDLLIQGRIRDDPYRPTYVEDYSQLDPRYDLKPEIEGKPREHKWLDEQEWMDQFSIKFSEMADGKTDLQLTGAMVRALRRVRENQEGRPLDTPHRGPGTEARRGH</sequence>
<gene>
    <name evidence="1" type="ORF">NQ176_g6990</name>
</gene>
<dbReference type="Proteomes" id="UP001143910">
    <property type="component" value="Unassembled WGS sequence"/>
</dbReference>
<name>A0ACC1N0W9_9HYPO</name>